<sequence length="550" mass="59378">MNTKKILLPLLFIISGYSFSANAAIYKISKYGSNYNIVNKCWGVSIGSVYESSSLPDCIGKTFQSGYNTCVITSSKAGSTLTVSASCSGRISTGEMFSRASSCDSPKIINPETGLCEDPPPPPFCESSQVQTIISESSASCAVAGGKYTYECDNETESFTDNCEHPPEPAYCDSAEVSALKSEGHKACTAQGGSYSFECNNESKTFKDSCDNIPPTPPEPPVDCNDPNNSGLPECDKPHPDKCVIGSPSWPKCEPWYDEDPTSPIDPTNPPKPDPINPVPPMPVQPVGPQPPTQPGEAYNDSRVVEAIQNLNKDMNFGFSDINGALQLQTNILSNNNELIVHGLQQDLEIYENNKKLQLNNTESIVNAIGSIPTPDPFDDSGIIEAIKGIPSPTPYDDSKVLDQLQGINDKLANQAGACVPSEENNFCEGPNGLTPEYIGEMFGQLNDKMDSELSAANTSILGAVKDVVAKPPVEESTVKPFLDLNISILTSNTSCSPMDFFGHELSCEFSNKFKLIFGFILFMYTLHTVIGILMEDITPVQNSTGSKRR</sequence>
<feature type="transmembrane region" description="Helical" evidence="2">
    <location>
        <begin position="516"/>
        <end position="535"/>
    </location>
</feature>
<organism evidence="4 5">
    <name type="scientific">Aliivibrio fischeri</name>
    <name type="common">Vibrio fischeri</name>
    <dbReference type="NCBI Taxonomy" id="668"/>
    <lineage>
        <taxon>Bacteria</taxon>
        <taxon>Pseudomonadati</taxon>
        <taxon>Pseudomonadota</taxon>
        <taxon>Gammaproteobacteria</taxon>
        <taxon>Vibrionales</taxon>
        <taxon>Vibrionaceae</taxon>
        <taxon>Aliivibrio</taxon>
    </lineage>
</organism>
<protein>
    <submittedName>
        <fullName evidence="4">Uncharacterized protein</fullName>
    </submittedName>
</protein>
<dbReference type="EMBL" id="WOBN01000058">
    <property type="protein sequence ID" value="MUK51438.1"/>
    <property type="molecule type" value="Genomic_DNA"/>
</dbReference>
<dbReference type="AlphaFoldDB" id="A0A844P875"/>
<accession>A0A844P875</accession>
<dbReference type="RefSeq" id="WP_155656752.1">
    <property type="nucleotide sequence ID" value="NZ_WOBN01000058.1"/>
</dbReference>
<proteinExistence type="predicted"/>
<feature type="region of interest" description="Disordered" evidence="1">
    <location>
        <begin position="254"/>
        <end position="297"/>
    </location>
</feature>
<keyword evidence="2" id="KW-1133">Transmembrane helix</keyword>
<keyword evidence="3" id="KW-0732">Signal</keyword>
<feature type="signal peptide" evidence="3">
    <location>
        <begin position="1"/>
        <end position="23"/>
    </location>
</feature>
<feature type="compositionally biased region" description="Pro residues" evidence="1">
    <location>
        <begin position="267"/>
        <end position="294"/>
    </location>
</feature>
<feature type="region of interest" description="Disordered" evidence="1">
    <location>
        <begin position="210"/>
        <end position="238"/>
    </location>
</feature>
<evidence type="ECO:0000256" key="3">
    <source>
        <dbReference type="SAM" id="SignalP"/>
    </source>
</evidence>
<evidence type="ECO:0000256" key="2">
    <source>
        <dbReference type="SAM" id="Phobius"/>
    </source>
</evidence>
<feature type="chain" id="PRO_5032503899" evidence="3">
    <location>
        <begin position="24"/>
        <end position="550"/>
    </location>
</feature>
<dbReference type="Proteomes" id="UP000448038">
    <property type="component" value="Unassembled WGS sequence"/>
</dbReference>
<keyword evidence="2" id="KW-0812">Transmembrane</keyword>
<gene>
    <name evidence="4" type="ORF">GNP88_20320</name>
</gene>
<reference evidence="4 5" key="1">
    <citation type="submission" date="2019-11" db="EMBL/GenBank/DDBJ databases">
        <title>Using colonization assays and comparative genomics to discover symbiosis behaviors and factors in Vibrio fischeri.</title>
        <authorList>
            <person name="Bongrand C."/>
            <person name="Moriano-Gutierrez S."/>
            <person name="Arevalo P."/>
            <person name="Mcfall-Ngai M."/>
            <person name="Visick K."/>
            <person name="Polz M.F."/>
            <person name="Ruby E.G."/>
        </authorList>
    </citation>
    <scope>NUCLEOTIDE SEQUENCE [LARGE SCALE GENOMIC DNA]</scope>
    <source>
        <strain evidence="5">emors.4.1</strain>
    </source>
</reference>
<name>A0A844P875_ALIFS</name>
<keyword evidence="2" id="KW-0472">Membrane</keyword>
<evidence type="ECO:0000256" key="1">
    <source>
        <dbReference type="SAM" id="MobiDB-lite"/>
    </source>
</evidence>
<evidence type="ECO:0000313" key="4">
    <source>
        <dbReference type="EMBL" id="MUK51438.1"/>
    </source>
</evidence>
<comment type="caution">
    <text evidence="4">The sequence shown here is derived from an EMBL/GenBank/DDBJ whole genome shotgun (WGS) entry which is preliminary data.</text>
</comment>
<evidence type="ECO:0000313" key="5">
    <source>
        <dbReference type="Proteomes" id="UP000448038"/>
    </source>
</evidence>